<protein>
    <recommendedName>
        <fullName evidence="1">BTB domain-containing protein</fullName>
    </recommendedName>
</protein>
<dbReference type="InterPro" id="IPR011333">
    <property type="entry name" value="SKP1/BTB/POZ_sf"/>
</dbReference>
<evidence type="ECO:0000313" key="3">
    <source>
        <dbReference type="Proteomes" id="UP000266673"/>
    </source>
</evidence>
<organism evidence="2 3">
    <name type="scientific">Gigaspora rosea</name>
    <dbReference type="NCBI Taxonomy" id="44941"/>
    <lineage>
        <taxon>Eukaryota</taxon>
        <taxon>Fungi</taxon>
        <taxon>Fungi incertae sedis</taxon>
        <taxon>Mucoromycota</taxon>
        <taxon>Glomeromycotina</taxon>
        <taxon>Glomeromycetes</taxon>
        <taxon>Diversisporales</taxon>
        <taxon>Gigasporaceae</taxon>
        <taxon>Gigaspora</taxon>
    </lineage>
</organism>
<reference evidence="2 3" key="1">
    <citation type="submission" date="2018-06" db="EMBL/GenBank/DDBJ databases">
        <title>Comparative genomics reveals the genomic features of Rhizophagus irregularis, R. cerebriforme, R. diaphanum and Gigaspora rosea, and their symbiotic lifestyle signature.</title>
        <authorList>
            <person name="Morin E."/>
            <person name="San Clemente H."/>
            <person name="Chen E.C.H."/>
            <person name="De La Providencia I."/>
            <person name="Hainaut M."/>
            <person name="Kuo A."/>
            <person name="Kohler A."/>
            <person name="Murat C."/>
            <person name="Tang N."/>
            <person name="Roy S."/>
            <person name="Loubradou J."/>
            <person name="Henrissat B."/>
            <person name="Grigoriev I.V."/>
            <person name="Corradi N."/>
            <person name="Roux C."/>
            <person name="Martin F.M."/>
        </authorList>
    </citation>
    <scope>NUCLEOTIDE SEQUENCE [LARGE SCALE GENOMIC DNA]</scope>
    <source>
        <strain evidence="2 3">DAOM 194757</strain>
    </source>
</reference>
<dbReference type="SUPFAM" id="SSF54695">
    <property type="entry name" value="POZ domain"/>
    <property type="match status" value="1"/>
</dbReference>
<dbReference type="Proteomes" id="UP000266673">
    <property type="component" value="Unassembled WGS sequence"/>
</dbReference>
<dbReference type="AlphaFoldDB" id="A0A397UB59"/>
<comment type="caution">
    <text evidence="2">The sequence shown here is derived from an EMBL/GenBank/DDBJ whole genome shotgun (WGS) entry which is preliminary data.</text>
</comment>
<evidence type="ECO:0000259" key="1">
    <source>
        <dbReference type="PROSITE" id="PS50097"/>
    </source>
</evidence>
<proteinExistence type="predicted"/>
<accession>A0A397UB59</accession>
<dbReference type="InterPro" id="IPR000210">
    <property type="entry name" value="BTB/POZ_dom"/>
</dbReference>
<sequence>MNDELNQSFVIDFSNLLESSQDFDIKIKVGEEPNIKEFKAHSIILSARSTYFKTVLSSQWARRENGHIIFEKPNISPSVFEILITTISENSRDRVSHKIYEMNARFILREIHLYRKVY</sequence>
<feature type="domain" description="BTB" evidence="1">
    <location>
        <begin position="23"/>
        <end position="87"/>
    </location>
</feature>
<dbReference type="OrthoDB" id="408604at2759"/>
<dbReference type="Gene3D" id="3.30.710.10">
    <property type="entry name" value="Potassium Channel Kv1.1, Chain A"/>
    <property type="match status" value="1"/>
</dbReference>
<dbReference type="PROSITE" id="PS50097">
    <property type="entry name" value="BTB"/>
    <property type="match status" value="1"/>
</dbReference>
<keyword evidence="3" id="KW-1185">Reference proteome</keyword>
<dbReference type="CDD" id="cd18186">
    <property type="entry name" value="BTB_POZ_ZBTB_KLHL-like"/>
    <property type="match status" value="1"/>
</dbReference>
<name>A0A397UB59_9GLOM</name>
<evidence type="ECO:0000313" key="2">
    <source>
        <dbReference type="EMBL" id="RIB07525.1"/>
    </source>
</evidence>
<gene>
    <name evidence="2" type="ORF">C2G38_422864</name>
</gene>
<dbReference type="Pfam" id="PF00651">
    <property type="entry name" value="BTB"/>
    <property type="match status" value="1"/>
</dbReference>
<dbReference type="EMBL" id="QKWP01001640">
    <property type="protein sequence ID" value="RIB07525.1"/>
    <property type="molecule type" value="Genomic_DNA"/>
</dbReference>